<evidence type="ECO:0000256" key="1">
    <source>
        <dbReference type="ARBA" id="ARBA00004141"/>
    </source>
</evidence>
<dbReference type="PATRIC" id="fig|1395513.3.peg.3081"/>
<accession>V6IUX5</accession>
<keyword evidence="4" id="KW-0050">Antiport</keyword>
<keyword evidence="5 11" id="KW-0812">Transmembrane</keyword>
<dbReference type="Gene3D" id="1.20.1530.20">
    <property type="match status" value="1"/>
</dbReference>
<evidence type="ECO:0000313" key="13">
    <source>
        <dbReference type="EMBL" id="EST10907.1"/>
    </source>
</evidence>
<dbReference type="GO" id="GO:0006814">
    <property type="term" value="P:sodium ion transport"/>
    <property type="evidence" value="ECO:0007669"/>
    <property type="project" value="UniProtKB-KW"/>
</dbReference>
<dbReference type="PANTHER" id="PTHR43562:SF3">
    <property type="entry name" value="SODIUM ION_PROTON EXCHANGER (EUROFUNG)"/>
    <property type="match status" value="1"/>
</dbReference>
<feature type="domain" description="Cation/H+ exchanger transmembrane" evidence="12">
    <location>
        <begin position="14"/>
        <end position="371"/>
    </location>
</feature>
<evidence type="ECO:0000256" key="8">
    <source>
        <dbReference type="ARBA" id="ARBA00023065"/>
    </source>
</evidence>
<keyword evidence="9 11" id="KW-0472">Membrane</keyword>
<organism evidence="13 14">
    <name type="scientific">Sporolactobacillus laevolacticus DSM 442</name>
    <dbReference type="NCBI Taxonomy" id="1395513"/>
    <lineage>
        <taxon>Bacteria</taxon>
        <taxon>Bacillati</taxon>
        <taxon>Bacillota</taxon>
        <taxon>Bacilli</taxon>
        <taxon>Bacillales</taxon>
        <taxon>Sporolactobacillaceae</taxon>
        <taxon>Sporolactobacillus</taxon>
    </lineage>
</organism>
<feature type="transmembrane region" description="Helical" evidence="11">
    <location>
        <begin position="144"/>
        <end position="169"/>
    </location>
</feature>
<evidence type="ECO:0000256" key="3">
    <source>
        <dbReference type="ARBA" id="ARBA00022448"/>
    </source>
</evidence>
<dbReference type="eggNOG" id="COG0475">
    <property type="taxonomic scope" value="Bacteria"/>
</dbReference>
<feature type="transmembrane region" description="Helical" evidence="11">
    <location>
        <begin position="209"/>
        <end position="227"/>
    </location>
</feature>
<dbReference type="PANTHER" id="PTHR43562">
    <property type="entry name" value="NAPA-TYPE SODIUM/HYDROGEN ANTIPORTER"/>
    <property type="match status" value="1"/>
</dbReference>
<feature type="transmembrane region" description="Helical" evidence="11">
    <location>
        <begin position="175"/>
        <end position="197"/>
    </location>
</feature>
<evidence type="ECO:0000256" key="5">
    <source>
        <dbReference type="ARBA" id="ARBA00022692"/>
    </source>
</evidence>
<gene>
    <name evidence="13" type="ORF">P343_15150</name>
</gene>
<evidence type="ECO:0000256" key="2">
    <source>
        <dbReference type="ARBA" id="ARBA00005551"/>
    </source>
</evidence>
<comment type="subcellular location">
    <subcellularLocation>
        <location evidence="1">Membrane</location>
        <topology evidence="1">Multi-pass membrane protein</topology>
    </subcellularLocation>
</comment>
<feature type="transmembrane region" description="Helical" evidence="11">
    <location>
        <begin position="263"/>
        <end position="281"/>
    </location>
</feature>
<keyword evidence="8" id="KW-0406">Ion transport</keyword>
<proteinExistence type="inferred from homology"/>
<reference evidence="13 14" key="1">
    <citation type="journal article" date="2013" name="Genome Announc.">
        <title>Genome Sequence of Sporolactobacillus laevolacticus DSM442, an Efficient Polymer-Grade D-Lactate Producer from Agricultural Waste Cottonseed as a Nitrogen Source.</title>
        <authorList>
            <person name="Wang H."/>
            <person name="Wang L."/>
            <person name="Ju J."/>
            <person name="Yu B."/>
            <person name="Ma Y."/>
        </authorList>
    </citation>
    <scope>NUCLEOTIDE SEQUENCE [LARGE SCALE GENOMIC DNA]</scope>
    <source>
        <strain evidence="13 14">DSM 442</strain>
    </source>
</reference>
<dbReference type="EMBL" id="AWTC01000016">
    <property type="protein sequence ID" value="EST10907.1"/>
    <property type="molecule type" value="Genomic_DNA"/>
</dbReference>
<dbReference type="GO" id="GO:1902600">
    <property type="term" value="P:proton transmembrane transport"/>
    <property type="evidence" value="ECO:0007669"/>
    <property type="project" value="InterPro"/>
</dbReference>
<feature type="transmembrane region" description="Helical" evidence="11">
    <location>
        <begin position="29"/>
        <end position="47"/>
    </location>
</feature>
<evidence type="ECO:0000256" key="11">
    <source>
        <dbReference type="SAM" id="Phobius"/>
    </source>
</evidence>
<dbReference type="InterPro" id="IPR006153">
    <property type="entry name" value="Cation/H_exchanger_TM"/>
</dbReference>
<feature type="transmembrane region" description="Helical" evidence="11">
    <location>
        <begin position="113"/>
        <end position="132"/>
    </location>
</feature>
<dbReference type="Proteomes" id="UP000018296">
    <property type="component" value="Unassembled WGS sequence"/>
</dbReference>
<dbReference type="Pfam" id="PF00999">
    <property type="entry name" value="Na_H_Exchanger"/>
    <property type="match status" value="1"/>
</dbReference>
<feature type="transmembrane region" description="Helical" evidence="11">
    <location>
        <begin position="352"/>
        <end position="374"/>
    </location>
</feature>
<evidence type="ECO:0000256" key="4">
    <source>
        <dbReference type="ARBA" id="ARBA00022449"/>
    </source>
</evidence>
<keyword evidence="7" id="KW-0915">Sodium</keyword>
<dbReference type="GO" id="GO:0016020">
    <property type="term" value="C:membrane"/>
    <property type="evidence" value="ECO:0007669"/>
    <property type="project" value="UniProtKB-SubCell"/>
</dbReference>
<dbReference type="InterPro" id="IPR038770">
    <property type="entry name" value="Na+/solute_symporter_sf"/>
</dbReference>
<comment type="caution">
    <text evidence="13">The sequence shown here is derived from an EMBL/GenBank/DDBJ whole genome shotgun (WGS) entry which is preliminary data.</text>
</comment>
<dbReference type="OrthoDB" id="9793589at2"/>
<feature type="transmembrane region" description="Helical" evidence="11">
    <location>
        <begin position="86"/>
        <end position="107"/>
    </location>
</feature>
<evidence type="ECO:0000259" key="12">
    <source>
        <dbReference type="Pfam" id="PF00999"/>
    </source>
</evidence>
<name>V6IUX5_9BACL</name>
<feature type="transmembrane region" description="Helical" evidence="11">
    <location>
        <begin position="287"/>
        <end position="315"/>
    </location>
</feature>
<keyword evidence="3" id="KW-0813">Transport</keyword>
<dbReference type="AlphaFoldDB" id="V6IUX5"/>
<keyword evidence="6 11" id="KW-1133">Transmembrane helix</keyword>
<feature type="transmembrane region" description="Helical" evidence="11">
    <location>
        <begin position="59"/>
        <end position="77"/>
    </location>
</feature>
<dbReference type="GO" id="GO:0015297">
    <property type="term" value="F:antiporter activity"/>
    <property type="evidence" value="ECO:0007669"/>
    <property type="project" value="UniProtKB-KW"/>
</dbReference>
<evidence type="ECO:0000256" key="9">
    <source>
        <dbReference type="ARBA" id="ARBA00023136"/>
    </source>
</evidence>
<dbReference type="STRING" id="1395513.P343_15150"/>
<dbReference type="RefSeq" id="WP_023511252.1">
    <property type="nucleotide sequence ID" value="NZ_AWTC01000016.1"/>
</dbReference>
<keyword evidence="10" id="KW-0739">Sodium transport</keyword>
<comment type="similarity">
    <text evidence="2">Belongs to the monovalent cation:proton antiporter 2 (CPA2) transporter (TC 2.A.37) family.</text>
</comment>
<protein>
    <submittedName>
        <fullName evidence="13">Sodium:proton antiporter</fullName>
    </submittedName>
</protein>
<evidence type="ECO:0000313" key="14">
    <source>
        <dbReference type="Proteomes" id="UP000018296"/>
    </source>
</evidence>
<evidence type="ECO:0000256" key="10">
    <source>
        <dbReference type="ARBA" id="ARBA00023201"/>
    </source>
</evidence>
<sequence length="384" mass="40834">MQILIQLAVIIISTKLAGHVSVRFGQPAVLGELLVGILIGPALLGWVPDSDIIHTFSELGVILLMFIAGLETDLIALKNSAKSSSAVAIGGVIFPLGLGFFTGTLLGMDTAHAVFLGLILSATSVSISVQTLKELGKLQTKESMTLLGAAVLDDVIVIILLAFAMSFFGDADTNILLVIGEKGLFFASILLVAWKGVPLLMRLCGRLKVTESVISVALVLCLIFSWYAELLGVAGIIGAFIAGTAIGQTNFRETVERKIEPLAYSIFVPVFFASIGLKVTFSGIFDQIWFIIGITVLAILTKFVGSGLGAWMTGFSFLSSMRIGSGMISRGEVALILASIGIEAYVLQPKYFTPLIIIVILTTLITPPLLKILFGREGEQINAK</sequence>
<evidence type="ECO:0000256" key="6">
    <source>
        <dbReference type="ARBA" id="ARBA00022989"/>
    </source>
</evidence>
<evidence type="ECO:0000256" key="7">
    <source>
        <dbReference type="ARBA" id="ARBA00023053"/>
    </source>
</evidence>
<keyword evidence="14" id="KW-1185">Reference proteome</keyword>